<dbReference type="InterPro" id="IPR009057">
    <property type="entry name" value="Homeodomain-like_sf"/>
</dbReference>
<feature type="domain" description="HTH araC/xylS-type" evidence="5">
    <location>
        <begin position="443"/>
        <end position="542"/>
    </location>
</feature>
<dbReference type="EMBL" id="JBHTAI010000008">
    <property type="protein sequence ID" value="MFC7149861.1"/>
    <property type="molecule type" value="Genomic_DNA"/>
</dbReference>
<dbReference type="InterPro" id="IPR018060">
    <property type="entry name" value="HTH_AraC"/>
</dbReference>
<gene>
    <name evidence="7" type="ORF">ACFQMJ_15150</name>
</gene>
<proteinExistence type="predicted"/>
<dbReference type="Gene3D" id="1.10.10.60">
    <property type="entry name" value="Homeodomain-like"/>
    <property type="match status" value="2"/>
</dbReference>
<dbReference type="SMART" id="SM00342">
    <property type="entry name" value="HTH_ARAC"/>
    <property type="match status" value="1"/>
</dbReference>
<evidence type="ECO:0000313" key="8">
    <source>
        <dbReference type="Proteomes" id="UP001596378"/>
    </source>
</evidence>
<dbReference type="InterPro" id="IPR001789">
    <property type="entry name" value="Sig_transdc_resp-reg_receiver"/>
</dbReference>
<dbReference type="InterPro" id="IPR011006">
    <property type="entry name" value="CheY-like_superfamily"/>
</dbReference>
<dbReference type="RefSeq" id="WP_378049378.1">
    <property type="nucleotide sequence ID" value="NZ_JBHMDN010000020.1"/>
</dbReference>
<dbReference type="PRINTS" id="PR00032">
    <property type="entry name" value="HTHARAC"/>
</dbReference>
<dbReference type="Pfam" id="PF12833">
    <property type="entry name" value="HTH_18"/>
    <property type="match status" value="1"/>
</dbReference>
<evidence type="ECO:0000256" key="3">
    <source>
        <dbReference type="ARBA" id="ARBA00023163"/>
    </source>
</evidence>
<dbReference type="Proteomes" id="UP001596378">
    <property type="component" value="Unassembled WGS sequence"/>
</dbReference>
<evidence type="ECO:0000256" key="1">
    <source>
        <dbReference type="ARBA" id="ARBA00023015"/>
    </source>
</evidence>
<keyword evidence="1" id="KW-0805">Transcription regulation</keyword>
<dbReference type="Gene3D" id="3.40.50.2300">
    <property type="match status" value="1"/>
</dbReference>
<dbReference type="CDD" id="cd17536">
    <property type="entry name" value="REC_YesN-like"/>
    <property type="match status" value="1"/>
</dbReference>
<dbReference type="SUPFAM" id="SSF52172">
    <property type="entry name" value="CheY-like"/>
    <property type="match status" value="1"/>
</dbReference>
<name>A0ABW2FA09_9BACL</name>
<evidence type="ECO:0000259" key="6">
    <source>
        <dbReference type="PROSITE" id="PS50110"/>
    </source>
</evidence>
<feature type="modified residue" description="4-aspartylphosphate" evidence="4">
    <location>
        <position position="55"/>
    </location>
</feature>
<dbReference type="SMART" id="SM00448">
    <property type="entry name" value="REC"/>
    <property type="match status" value="1"/>
</dbReference>
<protein>
    <submittedName>
        <fullName evidence="7">Response regulator</fullName>
    </submittedName>
</protein>
<keyword evidence="2" id="KW-0238">DNA-binding</keyword>
<evidence type="ECO:0000256" key="4">
    <source>
        <dbReference type="PROSITE-ProRule" id="PRU00169"/>
    </source>
</evidence>
<dbReference type="SUPFAM" id="SSF46689">
    <property type="entry name" value="Homeodomain-like"/>
    <property type="match status" value="1"/>
</dbReference>
<keyword evidence="8" id="KW-1185">Reference proteome</keyword>
<dbReference type="Pfam" id="PF00072">
    <property type="entry name" value="Response_reg"/>
    <property type="match status" value="1"/>
</dbReference>
<evidence type="ECO:0000256" key="2">
    <source>
        <dbReference type="ARBA" id="ARBA00023125"/>
    </source>
</evidence>
<evidence type="ECO:0000259" key="5">
    <source>
        <dbReference type="PROSITE" id="PS01124"/>
    </source>
</evidence>
<dbReference type="PROSITE" id="PS50110">
    <property type="entry name" value="RESPONSE_REGULATORY"/>
    <property type="match status" value="1"/>
</dbReference>
<dbReference type="PANTHER" id="PTHR43280:SF2">
    <property type="entry name" value="HTH-TYPE TRANSCRIPTIONAL REGULATOR EXSA"/>
    <property type="match status" value="1"/>
</dbReference>
<keyword evidence="4" id="KW-0597">Phosphoprotein</keyword>
<keyword evidence="3" id="KW-0804">Transcription</keyword>
<organism evidence="7 8">
    <name type="scientific">Cohnella cellulosilytica</name>
    <dbReference type="NCBI Taxonomy" id="986710"/>
    <lineage>
        <taxon>Bacteria</taxon>
        <taxon>Bacillati</taxon>
        <taxon>Bacillota</taxon>
        <taxon>Bacilli</taxon>
        <taxon>Bacillales</taxon>
        <taxon>Paenibacillaceae</taxon>
        <taxon>Cohnella</taxon>
    </lineage>
</organism>
<comment type="caution">
    <text evidence="7">The sequence shown here is derived from an EMBL/GenBank/DDBJ whole genome shotgun (WGS) entry which is preliminary data.</text>
</comment>
<feature type="domain" description="Response regulatory" evidence="6">
    <location>
        <begin position="3"/>
        <end position="120"/>
    </location>
</feature>
<reference evidence="8" key="1">
    <citation type="journal article" date="2019" name="Int. J. Syst. Evol. Microbiol.">
        <title>The Global Catalogue of Microorganisms (GCM) 10K type strain sequencing project: providing services to taxonomists for standard genome sequencing and annotation.</title>
        <authorList>
            <consortium name="The Broad Institute Genomics Platform"/>
            <consortium name="The Broad Institute Genome Sequencing Center for Infectious Disease"/>
            <person name="Wu L."/>
            <person name="Ma J."/>
        </authorList>
    </citation>
    <scope>NUCLEOTIDE SEQUENCE [LARGE SCALE GENOMIC DNA]</scope>
    <source>
        <strain evidence="8">KCTC 12907</strain>
    </source>
</reference>
<dbReference type="InterPro" id="IPR020449">
    <property type="entry name" value="Tscrpt_reg_AraC-type_HTH"/>
</dbReference>
<dbReference type="PROSITE" id="PS01124">
    <property type="entry name" value="HTH_ARAC_FAMILY_2"/>
    <property type="match status" value="1"/>
</dbReference>
<sequence length="548" mass="61933">MYKILVVDDEPRASMGIKSFLLASDLNIAAVETALNGFEAIDYLRMETFDLLITDIQMSRMSGIELMETVCMEQPGLPVIVISAHEKFDFAKRSISLGAKEYLVKPVERDDLLNAVARVLQEKEEIGRKTLELSRRQREEEKEADEAAGRNELLLELVTEGNLSGKDYEDLVARLGEEAKDRYFGVMSIRLDLSRAGFSRREIALRDRKLLKYAAINILGESLAEWNGVVINGFGNELIAVIQLCDQELSGQRVGAKPQSHLIGQMIHLNLKQYLNVDATVGMSSLHPNLLMLPKLMEEAGKAAEWSGLHPGNRAACYEDIKPQAALNIVDWAAKVDEYVQGLKTGLDRPLPVETKPILRALEELGDSEELFNSYFGMLAYRLYGLMLEFGPASGISLQRFDPDVYFRQTAGVRRLALLDGYIQEAAERVRLSVKEREQTILARITGYIRENFRNPALKIQNIADEVHFSPAYLSYLFKRQARKNIWDYVTELRIEEAKQLLATTDKKRYEVAYEVGYESPEHFGRMFKRYAGVSPAEYRKEGQGGAG</sequence>
<accession>A0ABW2FA09</accession>
<dbReference type="PANTHER" id="PTHR43280">
    <property type="entry name" value="ARAC-FAMILY TRANSCRIPTIONAL REGULATOR"/>
    <property type="match status" value="1"/>
</dbReference>
<evidence type="ECO:0000313" key="7">
    <source>
        <dbReference type="EMBL" id="MFC7149861.1"/>
    </source>
</evidence>